<comment type="caution">
    <text evidence="3">The sequence shown here is derived from an EMBL/GenBank/DDBJ whole genome shotgun (WGS) entry which is preliminary data.</text>
</comment>
<reference evidence="3 4" key="1">
    <citation type="submission" date="2018-03" db="EMBL/GenBank/DDBJ databases">
        <title>Genomic Encyclopedia of Archaeal and Bacterial Type Strains, Phase II (KMG-II): from individual species to whole genera.</title>
        <authorList>
            <person name="Goeker M."/>
        </authorList>
    </citation>
    <scope>NUCLEOTIDE SEQUENCE [LARGE SCALE GENOMIC DNA]</scope>
    <source>
        <strain evidence="3 4">DSM 25027</strain>
    </source>
</reference>
<gene>
    <name evidence="3" type="ORF">CLV81_1432</name>
</gene>
<evidence type="ECO:0000313" key="4">
    <source>
        <dbReference type="Proteomes" id="UP000237640"/>
    </source>
</evidence>
<keyword evidence="2" id="KW-0732">Signal</keyword>
<keyword evidence="4" id="KW-1185">Reference proteome</keyword>
<feature type="signal peptide" evidence="2">
    <location>
        <begin position="1"/>
        <end position="30"/>
    </location>
</feature>
<evidence type="ECO:0000313" key="3">
    <source>
        <dbReference type="EMBL" id="PRX57428.1"/>
    </source>
</evidence>
<evidence type="ECO:0000256" key="2">
    <source>
        <dbReference type="SAM" id="SignalP"/>
    </source>
</evidence>
<accession>A0A2T0MIL6</accession>
<sequence length="287" mass="32599">MKKFGKSISRVVWFVSLFVCVAIHPQKSSAQNKSTITITYPISSTVWETNEPAELQWKTQNIDTSKSIRFFLLRNKTVVQELGRFKNSGGAMGIRLAKNVGSGDNYQVMGIELFPNNKEQIAKYATGFFSIRNREADLRKKEYELAKSNATPSKVTKKKTRNQPTPSPPLPKEFEGRRISYVKNLTFDSERLKVKVWDHQEEDGDIVSIYLNGDLVLSKHLLTNDHQEFDIELDSEKANDFLLYAHNLGEVSPNTVSVEITSDKKSETITLNSYLRSCEAVLISVKK</sequence>
<dbReference type="RefSeq" id="WP_106144324.1">
    <property type="nucleotide sequence ID" value="NZ_PVYX01000001.1"/>
</dbReference>
<name>A0A2T0MIL6_9FLAO</name>
<dbReference type="Proteomes" id="UP000237640">
    <property type="component" value="Unassembled WGS sequence"/>
</dbReference>
<dbReference type="OrthoDB" id="639821at2"/>
<feature type="chain" id="PRO_5015648869" evidence="2">
    <location>
        <begin position="31"/>
        <end position="287"/>
    </location>
</feature>
<protein>
    <submittedName>
        <fullName evidence="3">Uncharacterized protein</fullName>
    </submittedName>
</protein>
<dbReference type="EMBL" id="PVYX01000001">
    <property type="protein sequence ID" value="PRX57428.1"/>
    <property type="molecule type" value="Genomic_DNA"/>
</dbReference>
<feature type="region of interest" description="Disordered" evidence="1">
    <location>
        <begin position="145"/>
        <end position="174"/>
    </location>
</feature>
<dbReference type="AlphaFoldDB" id="A0A2T0MIL6"/>
<proteinExistence type="predicted"/>
<evidence type="ECO:0000256" key="1">
    <source>
        <dbReference type="SAM" id="MobiDB-lite"/>
    </source>
</evidence>
<organism evidence="3 4">
    <name type="scientific">Flagellimonas meridianipacifica</name>
    <dbReference type="NCBI Taxonomy" id="1080225"/>
    <lineage>
        <taxon>Bacteria</taxon>
        <taxon>Pseudomonadati</taxon>
        <taxon>Bacteroidota</taxon>
        <taxon>Flavobacteriia</taxon>
        <taxon>Flavobacteriales</taxon>
        <taxon>Flavobacteriaceae</taxon>
        <taxon>Flagellimonas</taxon>
    </lineage>
</organism>